<keyword evidence="1" id="KW-0812">Transmembrane</keyword>
<dbReference type="GO" id="GO:0008808">
    <property type="term" value="F:cardiolipin synthase activity"/>
    <property type="evidence" value="ECO:0007669"/>
    <property type="project" value="TreeGrafter"/>
</dbReference>
<keyword evidence="4" id="KW-1185">Reference proteome</keyword>
<sequence length="439" mass="49719">MHHSLLGTLETRHSPLPAKPPGMGGYIAAALVGGFVGAFLTRNFFESEKKVTHEMIVDYEIEHPQFCRTMSQLLGPPLVEGNSVSILENGDEIFPAMLEGIASARRTISFENFVFTHGRVTQQFTDALCAAARRGVKVHFLQDAAGCDCVNGTEMKQLREAGVEVEIFRYYHLRFNERTHRKLLIIDGKHGFIGGVAISDDWQGKGDKPDHWRDTQYRVEGTVVAQMQQAFLDNWIQTRGVVLHGEDYFPEIPHGGDLLCQAFQSSSAEGADGARLMFLFSIAAARKSIRIANAYFIPDDLTVQTLIDARHRGVEIEVICPSAYTDQRVVRYVGRSRWKSMLESGIRFYEFQPARYHCKYMIVDDVWTTVGSCNFDNRSLRLNEEANLNILDKGFAKNHVKIFEEDKARSRQITMEEWRHRPISEKIAGNLGCLLRSQL</sequence>
<accession>A0A512MFU8</accession>
<keyword evidence="1" id="KW-1133">Transmembrane helix</keyword>
<dbReference type="SUPFAM" id="SSF56024">
    <property type="entry name" value="Phospholipase D/nuclease"/>
    <property type="match status" value="2"/>
</dbReference>
<evidence type="ECO:0000313" key="3">
    <source>
        <dbReference type="EMBL" id="GEP45607.1"/>
    </source>
</evidence>
<dbReference type="CDD" id="cd09159">
    <property type="entry name" value="PLDc_ybhO_like_2"/>
    <property type="match status" value="1"/>
</dbReference>
<dbReference type="InterPro" id="IPR001736">
    <property type="entry name" value="PLipase_D/transphosphatidylase"/>
</dbReference>
<feature type="transmembrane region" description="Helical" evidence="1">
    <location>
        <begin position="23"/>
        <end position="45"/>
    </location>
</feature>
<feature type="domain" description="PLD phosphodiesterase" evidence="2">
    <location>
        <begin position="352"/>
        <end position="379"/>
    </location>
</feature>
<keyword evidence="1" id="KW-0472">Membrane</keyword>
<evidence type="ECO:0000259" key="2">
    <source>
        <dbReference type="PROSITE" id="PS50035"/>
    </source>
</evidence>
<proteinExistence type="predicted"/>
<dbReference type="InterPro" id="IPR025202">
    <property type="entry name" value="PLD-like_dom"/>
</dbReference>
<reference evidence="3 4" key="1">
    <citation type="submission" date="2019-07" db="EMBL/GenBank/DDBJ databases">
        <title>Whole genome shotgun sequence of Brevifollis gellanilyticus NBRC 108608.</title>
        <authorList>
            <person name="Hosoyama A."/>
            <person name="Uohara A."/>
            <person name="Ohji S."/>
            <person name="Ichikawa N."/>
        </authorList>
    </citation>
    <scope>NUCLEOTIDE SEQUENCE [LARGE SCALE GENOMIC DNA]</scope>
    <source>
        <strain evidence="3 4">NBRC 108608</strain>
    </source>
</reference>
<evidence type="ECO:0000313" key="4">
    <source>
        <dbReference type="Proteomes" id="UP000321577"/>
    </source>
</evidence>
<dbReference type="GO" id="GO:0032049">
    <property type="term" value="P:cardiolipin biosynthetic process"/>
    <property type="evidence" value="ECO:0007669"/>
    <property type="project" value="UniProtKB-ARBA"/>
</dbReference>
<protein>
    <submittedName>
        <fullName evidence="3">Cardiolipin synthase B</fullName>
    </submittedName>
</protein>
<dbReference type="SMART" id="SM00155">
    <property type="entry name" value="PLDc"/>
    <property type="match status" value="2"/>
</dbReference>
<feature type="domain" description="PLD phosphodiesterase" evidence="2">
    <location>
        <begin position="175"/>
        <end position="202"/>
    </location>
</feature>
<dbReference type="OrthoDB" id="9762009at2"/>
<evidence type="ECO:0000256" key="1">
    <source>
        <dbReference type="SAM" id="Phobius"/>
    </source>
</evidence>
<dbReference type="PANTHER" id="PTHR21248">
    <property type="entry name" value="CARDIOLIPIN SYNTHASE"/>
    <property type="match status" value="1"/>
</dbReference>
<dbReference type="EMBL" id="BKAG01000054">
    <property type="protein sequence ID" value="GEP45607.1"/>
    <property type="molecule type" value="Genomic_DNA"/>
</dbReference>
<dbReference type="Proteomes" id="UP000321577">
    <property type="component" value="Unassembled WGS sequence"/>
</dbReference>
<dbReference type="Gene3D" id="3.30.870.10">
    <property type="entry name" value="Endonuclease Chain A"/>
    <property type="match status" value="2"/>
</dbReference>
<dbReference type="GO" id="GO:0016020">
    <property type="term" value="C:membrane"/>
    <property type="evidence" value="ECO:0007669"/>
    <property type="project" value="TreeGrafter"/>
</dbReference>
<name>A0A512MFU8_9BACT</name>
<dbReference type="Pfam" id="PF13091">
    <property type="entry name" value="PLDc_2"/>
    <property type="match status" value="2"/>
</dbReference>
<dbReference type="RefSeq" id="WP_146854663.1">
    <property type="nucleotide sequence ID" value="NZ_BKAG01000054.1"/>
</dbReference>
<gene>
    <name evidence="3" type="primary">cls_3</name>
    <name evidence="3" type="ORF">BGE01nite_48980</name>
</gene>
<organism evidence="3 4">
    <name type="scientific">Brevifollis gellanilyticus</name>
    <dbReference type="NCBI Taxonomy" id="748831"/>
    <lineage>
        <taxon>Bacteria</taxon>
        <taxon>Pseudomonadati</taxon>
        <taxon>Verrucomicrobiota</taxon>
        <taxon>Verrucomicrobiia</taxon>
        <taxon>Verrucomicrobiales</taxon>
        <taxon>Verrucomicrobiaceae</taxon>
    </lineage>
</organism>
<dbReference type="AlphaFoldDB" id="A0A512MFU8"/>
<comment type="caution">
    <text evidence="3">The sequence shown here is derived from an EMBL/GenBank/DDBJ whole genome shotgun (WGS) entry which is preliminary data.</text>
</comment>
<dbReference type="CDD" id="cd09110">
    <property type="entry name" value="PLDc_CLS_1"/>
    <property type="match status" value="1"/>
</dbReference>
<dbReference type="PROSITE" id="PS50035">
    <property type="entry name" value="PLD"/>
    <property type="match status" value="2"/>
</dbReference>
<dbReference type="PANTHER" id="PTHR21248:SF22">
    <property type="entry name" value="PHOSPHOLIPASE D"/>
    <property type="match status" value="1"/>
</dbReference>